<proteinExistence type="inferred from homology"/>
<comment type="similarity">
    <text evidence="1">Belongs to the bacterial solute-binding protein 1 family.</text>
</comment>
<dbReference type="PROSITE" id="PS50932">
    <property type="entry name" value="HTH_LACI_2"/>
    <property type="match status" value="1"/>
</dbReference>
<dbReference type="Gene3D" id="3.40.50.2300">
    <property type="match status" value="1"/>
</dbReference>
<evidence type="ECO:0000259" key="5">
    <source>
        <dbReference type="PROSITE" id="PS50943"/>
    </source>
</evidence>
<keyword evidence="3" id="KW-0732">Signal</keyword>
<dbReference type="PROSITE" id="PS50943">
    <property type="entry name" value="HTH_CROC1"/>
    <property type="match status" value="1"/>
</dbReference>
<feature type="domain" description="HTH lacI-type" evidence="4">
    <location>
        <begin position="2"/>
        <end position="56"/>
    </location>
</feature>
<evidence type="ECO:0000256" key="3">
    <source>
        <dbReference type="ARBA" id="ARBA00022729"/>
    </source>
</evidence>
<dbReference type="InterPro" id="IPR010982">
    <property type="entry name" value="Lambda_DNA-bd_dom_sf"/>
</dbReference>
<dbReference type="SUPFAM" id="SSF53822">
    <property type="entry name" value="Periplasmic binding protein-like I"/>
    <property type="match status" value="1"/>
</dbReference>
<dbReference type="SUPFAM" id="SSF53850">
    <property type="entry name" value="Periplasmic binding protein-like II"/>
    <property type="match status" value="1"/>
</dbReference>
<dbReference type="GO" id="GO:0003677">
    <property type="term" value="F:DNA binding"/>
    <property type="evidence" value="ECO:0007669"/>
    <property type="project" value="InterPro"/>
</dbReference>
<dbReference type="PROSITE" id="PS00356">
    <property type="entry name" value="HTH_LACI_1"/>
    <property type="match status" value="1"/>
</dbReference>
<dbReference type="Gene3D" id="3.40.190.10">
    <property type="entry name" value="Periplasmic binding protein-like II"/>
    <property type="match status" value="2"/>
</dbReference>
<dbReference type="Pfam" id="PF00356">
    <property type="entry name" value="LacI"/>
    <property type="match status" value="1"/>
</dbReference>
<comment type="caution">
    <text evidence="6">The sequence shown here is derived from an EMBL/GenBank/DDBJ whole genome shotgun (WGS) entry which is preliminary data.</text>
</comment>
<accession>A0AA41FLG4</accession>
<protein>
    <submittedName>
        <fullName evidence="6">Extracellular solute-binding protein</fullName>
    </submittedName>
</protein>
<gene>
    <name evidence="6" type="ORF">GPL26_30185</name>
</gene>
<evidence type="ECO:0000256" key="1">
    <source>
        <dbReference type="ARBA" id="ARBA00008520"/>
    </source>
</evidence>
<dbReference type="GO" id="GO:0006355">
    <property type="term" value="P:regulation of DNA-templated transcription"/>
    <property type="evidence" value="ECO:0007669"/>
    <property type="project" value="InterPro"/>
</dbReference>
<dbReference type="Gene3D" id="1.10.260.40">
    <property type="entry name" value="lambda repressor-like DNA-binding domains"/>
    <property type="match status" value="1"/>
</dbReference>
<feature type="domain" description="HTH cro/C1-type" evidence="5">
    <location>
        <begin position="3"/>
        <end position="39"/>
    </location>
</feature>
<dbReference type="Proteomes" id="UP000708338">
    <property type="component" value="Unassembled WGS sequence"/>
</dbReference>
<dbReference type="SUPFAM" id="SSF47413">
    <property type="entry name" value="lambda repressor-like DNA-binding domains"/>
    <property type="match status" value="1"/>
</dbReference>
<evidence type="ECO:0000313" key="7">
    <source>
        <dbReference type="Proteomes" id="UP000708338"/>
    </source>
</evidence>
<dbReference type="InterPro" id="IPR000843">
    <property type="entry name" value="HTH_LacI"/>
</dbReference>
<keyword evidence="2" id="KW-0813">Transport</keyword>
<dbReference type="SMART" id="SM00354">
    <property type="entry name" value="HTH_LACI"/>
    <property type="match status" value="1"/>
</dbReference>
<dbReference type="Pfam" id="PF13416">
    <property type="entry name" value="SBP_bac_8"/>
    <property type="match status" value="1"/>
</dbReference>
<dbReference type="InterPro" id="IPR050490">
    <property type="entry name" value="Bact_solute-bd_prot1"/>
</dbReference>
<dbReference type="InterPro" id="IPR028082">
    <property type="entry name" value="Peripla_BP_I"/>
</dbReference>
<dbReference type="AlphaFoldDB" id="A0AA41FLG4"/>
<sequence length="734" mass="80318">MATMNDIAKAAGVSRGTVSNVLNGRGCVSYEKIQMVEDAAARLGYSLDKRASTLRKGVSGSIALIIPDISEKKYSDIYMGVLGAAKGFDCKVCLYISEDQPYREREVILEAMREKVMGVLTVSCLEDGRAEYAPFLTADIPVVFLERQGTHQALCSYTFDMEEAARLVSSVISQPLEVCFLSDSLSFRDQLALKTGLQRLLHLEDGSIYENNHGELSPSSYQLAADHPHADYCIAGSGLLARLAENAYTRFTGSSPCIICLSPLTALPDNHYINIQLNYRYLGMSAAEALMNTLNFENPLTSRIFMPSGVCYGSRAVMPKDKDAKAVCGICVKGRCTLRMLAHNTPTISALKTLIPQFTRSTGIEVEIIAAPLSKLLNKAGSADDCWDIIRVDPSSLSHMAPGILLPLEEADRDAGSHFRHLLDSIPGDYSRFNGTLYAYPFDVSMQLLFYRKSLFESVAQQRAFYEGSGNTLKVPTTYGELETVARFFTRACRSDSPTPYGSSIAAYTSQTSVTSEYLPRLISAGGLAYTPKGMINLQTDAAITALKDYIRFSRYADTAHTQDWSEVATGFVNGSYATTILYLHYASRFVRAEGAAFNGDIGFAPLPGNNSLLAGGSLGVGRFSGHAAEACRFIQWATGPDIAPALVMLGGISSSAIVYEQQDIIDLYPWLKYLAEHIKDGISRPLLSFRSFSYDQKEFECQLGQRLLDALNGRKTPEQALADAQEYLRSLSS</sequence>
<reference evidence="6" key="1">
    <citation type="journal article" date="2021" name="Gut Microbes">
        <title>A synthetic consortium of 100 gut commensals modulates the composition and function in a colon model of the microbiome of elderly subjects.</title>
        <authorList>
            <person name="Perez M."/>
            <person name="Ntemiri A."/>
            <person name="Tan H."/>
            <person name="Harris H.M.B."/>
            <person name="Roager H.M."/>
            <person name="Ribiere C."/>
            <person name="O'Toole P.W."/>
        </authorList>
    </citation>
    <scope>NUCLEOTIDE SEQUENCE</scope>
    <source>
        <strain evidence="6">MCC335</strain>
    </source>
</reference>
<evidence type="ECO:0000256" key="2">
    <source>
        <dbReference type="ARBA" id="ARBA00022448"/>
    </source>
</evidence>
<organism evidence="6 7">
    <name type="scientific">Enterocloster citroniae</name>
    <dbReference type="NCBI Taxonomy" id="358743"/>
    <lineage>
        <taxon>Bacteria</taxon>
        <taxon>Bacillati</taxon>
        <taxon>Bacillota</taxon>
        <taxon>Clostridia</taxon>
        <taxon>Lachnospirales</taxon>
        <taxon>Lachnospiraceae</taxon>
        <taxon>Enterocloster</taxon>
    </lineage>
</organism>
<dbReference type="InterPro" id="IPR006059">
    <property type="entry name" value="SBP"/>
</dbReference>
<name>A0AA41FLG4_9FIRM</name>
<dbReference type="InterPro" id="IPR001387">
    <property type="entry name" value="Cro/C1-type_HTH"/>
</dbReference>
<dbReference type="PANTHER" id="PTHR43649:SF34">
    <property type="entry name" value="ABC TRANSPORTER PERIPLASMIC-BINDING PROTEIN YCJN-RELATED"/>
    <property type="match status" value="1"/>
</dbReference>
<evidence type="ECO:0000259" key="4">
    <source>
        <dbReference type="PROSITE" id="PS50932"/>
    </source>
</evidence>
<dbReference type="EMBL" id="WQPS01000171">
    <property type="protein sequence ID" value="MBT9813841.1"/>
    <property type="molecule type" value="Genomic_DNA"/>
</dbReference>
<dbReference type="PANTHER" id="PTHR43649">
    <property type="entry name" value="ARABINOSE-BINDING PROTEIN-RELATED"/>
    <property type="match status" value="1"/>
</dbReference>
<evidence type="ECO:0000313" key="6">
    <source>
        <dbReference type="EMBL" id="MBT9813841.1"/>
    </source>
</evidence>
<dbReference type="RefSeq" id="WP_215630479.1">
    <property type="nucleotide sequence ID" value="NZ_WQPS01000171.1"/>
</dbReference>
<dbReference type="CDD" id="cd01392">
    <property type="entry name" value="HTH_LacI"/>
    <property type="match status" value="1"/>
</dbReference>